<dbReference type="Proteomes" id="UP001163821">
    <property type="component" value="Unassembled WGS sequence"/>
</dbReference>
<keyword evidence="3" id="KW-1185">Reference proteome</keyword>
<dbReference type="InterPro" id="IPR001509">
    <property type="entry name" value="Epimerase_deHydtase"/>
</dbReference>
<dbReference type="AlphaFoldDB" id="A0AA42C6L6"/>
<sequence>MKVLITGANGLLGSNLARQLLKANYGVRAMVRENSNLQSLAGADVEMFRGNVLDARDLKKALTGCQVVVHAAANTTQWPSDYRFYQPMNVDGTRLLLNESRKAGIERFIYVGSANAFGPGSKEKPGTEKSPFTHIQRQSGYMQSKYEAQQLVLEFHQRHHFPAVVVNPTFMLGKYDAKPSSGQLLLMAHKKQLMLCPPGGKNFVHVEDVACGIIRAIEYGTPGECYLLGGQNLNYDEFFRKMKSVCGYPKQLIRLPKPIISTAGWAGTFYERLSGNPARLNLTNARLLMAENYYSPEKAIRELQLPQTPVEQAIAEALEWFGEMGKLP</sequence>
<dbReference type="EMBL" id="JAPAAF010000008">
    <property type="protein sequence ID" value="MCW0482659.1"/>
    <property type="molecule type" value="Genomic_DNA"/>
</dbReference>
<organism evidence="2 3">
    <name type="scientific">Gaoshiqia sediminis</name>
    <dbReference type="NCBI Taxonomy" id="2986998"/>
    <lineage>
        <taxon>Bacteria</taxon>
        <taxon>Pseudomonadati</taxon>
        <taxon>Bacteroidota</taxon>
        <taxon>Bacteroidia</taxon>
        <taxon>Marinilabiliales</taxon>
        <taxon>Prolixibacteraceae</taxon>
        <taxon>Gaoshiqia</taxon>
    </lineage>
</organism>
<feature type="domain" description="NAD-dependent epimerase/dehydratase" evidence="1">
    <location>
        <begin position="3"/>
        <end position="229"/>
    </location>
</feature>
<dbReference type="PANTHER" id="PTHR48079:SF6">
    <property type="entry name" value="NAD(P)-BINDING DOMAIN-CONTAINING PROTEIN-RELATED"/>
    <property type="match status" value="1"/>
</dbReference>
<reference evidence="2" key="1">
    <citation type="submission" date="2022-10" db="EMBL/GenBank/DDBJ databases">
        <title>Gaoshiqiia sediminis gen. nov., sp. nov., isolated from coastal sediment.</title>
        <authorList>
            <person name="Yu W.X."/>
            <person name="Mu D.S."/>
            <person name="Du J.Z."/>
            <person name="Liang Y.Q."/>
        </authorList>
    </citation>
    <scope>NUCLEOTIDE SEQUENCE</scope>
    <source>
        <strain evidence="2">A06</strain>
    </source>
</reference>
<gene>
    <name evidence="2" type="ORF">N2K84_07970</name>
</gene>
<accession>A0AA42C6L6</accession>
<evidence type="ECO:0000313" key="2">
    <source>
        <dbReference type="EMBL" id="MCW0482659.1"/>
    </source>
</evidence>
<dbReference type="RefSeq" id="WP_282591264.1">
    <property type="nucleotide sequence ID" value="NZ_JAPAAF010000008.1"/>
</dbReference>
<dbReference type="PANTHER" id="PTHR48079">
    <property type="entry name" value="PROTEIN YEEZ"/>
    <property type="match status" value="1"/>
</dbReference>
<dbReference type="GO" id="GO:0005737">
    <property type="term" value="C:cytoplasm"/>
    <property type="evidence" value="ECO:0007669"/>
    <property type="project" value="TreeGrafter"/>
</dbReference>
<dbReference type="Gene3D" id="3.40.50.720">
    <property type="entry name" value="NAD(P)-binding Rossmann-like Domain"/>
    <property type="match status" value="1"/>
</dbReference>
<protein>
    <submittedName>
        <fullName evidence="2">NAD-dependent epimerase/dehydratase family protein</fullName>
    </submittedName>
</protein>
<dbReference type="InterPro" id="IPR036291">
    <property type="entry name" value="NAD(P)-bd_dom_sf"/>
</dbReference>
<comment type="caution">
    <text evidence="2">The sequence shown here is derived from an EMBL/GenBank/DDBJ whole genome shotgun (WGS) entry which is preliminary data.</text>
</comment>
<dbReference type="InterPro" id="IPR051783">
    <property type="entry name" value="NAD(P)-dependent_oxidoreduct"/>
</dbReference>
<name>A0AA42C6L6_9BACT</name>
<dbReference type="GO" id="GO:0004029">
    <property type="term" value="F:aldehyde dehydrogenase (NAD+) activity"/>
    <property type="evidence" value="ECO:0007669"/>
    <property type="project" value="TreeGrafter"/>
</dbReference>
<evidence type="ECO:0000313" key="3">
    <source>
        <dbReference type="Proteomes" id="UP001163821"/>
    </source>
</evidence>
<dbReference type="SUPFAM" id="SSF51735">
    <property type="entry name" value="NAD(P)-binding Rossmann-fold domains"/>
    <property type="match status" value="1"/>
</dbReference>
<evidence type="ECO:0000259" key="1">
    <source>
        <dbReference type="Pfam" id="PF01370"/>
    </source>
</evidence>
<dbReference type="Pfam" id="PF01370">
    <property type="entry name" value="Epimerase"/>
    <property type="match status" value="1"/>
</dbReference>
<proteinExistence type="predicted"/>